<protein>
    <submittedName>
        <fullName evidence="4">Uncharacterized protein</fullName>
    </submittedName>
</protein>
<accession>A0A915CRV4</accession>
<feature type="chain" id="PRO_5037573052" evidence="2">
    <location>
        <begin position="20"/>
        <end position="434"/>
    </location>
</feature>
<keyword evidence="1" id="KW-0472">Membrane</keyword>
<evidence type="ECO:0000313" key="3">
    <source>
        <dbReference type="Proteomes" id="UP000887574"/>
    </source>
</evidence>
<dbReference type="WBParaSite" id="jg11539">
    <property type="protein sequence ID" value="jg11539"/>
    <property type="gene ID" value="jg11539"/>
</dbReference>
<reference evidence="4" key="1">
    <citation type="submission" date="2022-11" db="UniProtKB">
        <authorList>
            <consortium name="WormBaseParasite"/>
        </authorList>
    </citation>
    <scope>IDENTIFICATION</scope>
</reference>
<organism evidence="3 4">
    <name type="scientific">Ditylenchus dipsaci</name>
    <dbReference type="NCBI Taxonomy" id="166011"/>
    <lineage>
        <taxon>Eukaryota</taxon>
        <taxon>Metazoa</taxon>
        <taxon>Ecdysozoa</taxon>
        <taxon>Nematoda</taxon>
        <taxon>Chromadorea</taxon>
        <taxon>Rhabditida</taxon>
        <taxon>Tylenchina</taxon>
        <taxon>Tylenchomorpha</taxon>
        <taxon>Sphaerularioidea</taxon>
        <taxon>Anguinidae</taxon>
        <taxon>Anguininae</taxon>
        <taxon>Ditylenchus</taxon>
    </lineage>
</organism>
<feature type="transmembrane region" description="Helical" evidence="1">
    <location>
        <begin position="356"/>
        <end position="374"/>
    </location>
</feature>
<feature type="transmembrane region" description="Helical" evidence="1">
    <location>
        <begin position="295"/>
        <end position="314"/>
    </location>
</feature>
<feature type="signal peptide" evidence="2">
    <location>
        <begin position="1"/>
        <end position="19"/>
    </location>
</feature>
<sequence>MRSLYLFVLMASLVAQLSSENHIFFLTAHAKKITDCAKFSPAYTASNNHIVAAGLKWITNNKFAAFMMLDGHEHLSEDLFDKHGLTVRVFLKGAKSLSVVYEQKNPEIGCECWVSCYELEIKEGKTSLSLIKASNHGRYMPLPKKYVIEPQDKYSYDAQCKSITGDEEKGCPCDADDKDYRMCVYDIHTEIAFKFDYYGGLHTSIHVIFCNRFTTTDEYIHVFDLGTGSGLRYACFSKSYERYEQVQFWDKNWVAKANMCQKLSFGTDFASYPVELISTEKPISHIKDYFHSRRFILFLVKSAVPYMILAAILIPEVEQIPRLYTVNGLRVVLVAGAFALILVFDETTIGRIETGFLFASACLCAFLSHLKGFLQFHRTIIQISSPALVHILYIGQLVQEIVELRQHIADLVTSLAILITILTLLIVPVTVEDL</sequence>
<feature type="transmembrane region" description="Helical" evidence="1">
    <location>
        <begin position="411"/>
        <end position="431"/>
    </location>
</feature>
<keyword evidence="1" id="KW-1133">Transmembrane helix</keyword>
<keyword evidence="1" id="KW-0812">Transmembrane</keyword>
<evidence type="ECO:0000256" key="2">
    <source>
        <dbReference type="SAM" id="SignalP"/>
    </source>
</evidence>
<proteinExistence type="predicted"/>
<dbReference type="AlphaFoldDB" id="A0A915CRV4"/>
<feature type="transmembrane region" description="Helical" evidence="1">
    <location>
        <begin position="326"/>
        <end position="344"/>
    </location>
</feature>
<evidence type="ECO:0000256" key="1">
    <source>
        <dbReference type="SAM" id="Phobius"/>
    </source>
</evidence>
<keyword evidence="2" id="KW-0732">Signal</keyword>
<dbReference type="Proteomes" id="UP000887574">
    <property type="component" value="Unplaced"/>
</dbReference>
<evidence type="ECO:0000313" key="4">
    <source>
        <dbReference type="WBParaSite" id="jg11539"/>
    </source>
</evidence>
<name>A0A915CRV4_9BILA</name>
<keyword evidence="3" id="KW-1185">Reference proteome</keyword>